<evidence type="ECO:0000313" key="3">
    <source>
        <dbReference type="Proteomes" id="UP001497453"/>
    </source>
</evidence>
<keyword evidence="1" id="KW-0472">Membrane</keyword>
<evidence type="ECO:0008006" key="4">
    <source>
        <dbReference type="Google" id="ProtNLM"/>
    </source>
</evidence>
<feature type="transmembrane region" description="Helical" evidence="1">
    <location>
        <begin position="125"/>
        <end position="144"/>
    </location>
</feature>
<feature type="transmembrane region" description="Helical" evidence="1">
    <location>
        <begin position="42"/>
        <end position="63"/>
    </location>
</feature>
<evidence type="ECO:0000256" key="1">
    <source>
        <dbReference type="SAM" id="Phobius"/>
    </source>
</evidence>
<dbReference type="EMBL" id="OZ037945">
    <property type="protein sequence ID" value="CAL1700588.1"/>
    <property type="molecule type" value="Genomic_DNA"/>
</dbReference>
<evidence type="ECO:0000313" key="2">
    <source>
        <dbReference type="EMBL" id="CAL1700588.1"/>
    </source>
</evidence>
<organism evidence="2 3">
    <name type="scientific">Somion occarium</name>
    <dbReference type="NCBI Taxonomy" id="3059160"/>
    <lineage>
        <taxon>Eukaryota</taxon>
        <taxon>Fungi</taxon>
        <taxon>Dikarya</taxon>
        <taxon>Basidiomycota</taxon>
        <taxon>Agaricomycotina</taxon>
        <taxon>Agaricomycetes</taxon>
        <taxon>Polyporales</taxon>
        <taxon>Cerrenaceae</taxon>
        <taxon>Somion</taxon>
    </lineage>
</organism>
<feature type="transmembrane region" description="Helical" evidence="1">
    <location>
        <begin position="12"/>
        <end position="30"/>
    </location>
</feature>
<keyword evidence="3" id="KW-1185">Reference proteome</keyword>
<name>A0ABP1D0S7_9APHY</name>
<keyword evidence="1" id="KW-0812">Transmembrane</keyword>
<feature type="transmembrane region" description="Helical" evidence="1">
    <location>
        <begin position="70"/>
        <end position="88"/>
    </location>
</feature>
<gene>
    <name evidence="2" type="ORF">GFSPODELE1_LOCUS3208</name>
</gene>
<protein>
    <recommendedName>
        <fullName evidence="4">MARVEL domain-containing protein</fullName>
    </recommendedName>
</protein>
<sequence length="231" mass="25722">MTQLFRDMRTYGFVTILILSATVLGISAYFANLFLPNLHRDFTIFSLVIPSLTILLFIAILSWSQPRVDAFILFILGVLWLAMGAWSADIIGSTQCDQLQDQTVPTKSGTLKARSYCYEMKVVEAFSWMNFCLFAIFLFILISLTTKSKALGRPFAWREPIVELPWFGQWPGWPEDTRYPGSPGYAYPAGYPTGGMTYGPGGYVVQQAPGHQVMIQPGMNGAPPTVTQVPV</sequence>
<keyword evidence="1" id="KW-1133">Transmembrane helix</keyword>
<proteinExistence type="predicted"/>
<reference evidence="3" key="1">
    <citation type="submission" date="2024-04" db="EMBL/GenBank/DDBJ databases">
        <authorList>
            <person name="Shaw F."/>
            <person name="Minotto A."/>
        </authorList>
    </citation>
    <scope>NUCLEOTIDE SEQUENCE [LARGE SCALE GENOMIC DNA]</scope>
</reference>
<accession>A0ABP1D0S7</accession>
<dbReference type="Proteomes" id="UP001497453">
    <property type="component" value="Chromosome 2"/>
</dbReference>